<evidence type="ECO:0000313" key="3">
    <source>
        <dbReference type="Proteomes" id="UP001153269"/>
    </source>
</evidence>
<comment type="caution">
    <text evidence="2">The sequence shown here is derived from an EMBL/GenBank/DDBJ whole genome shotgun (WGS) entry which is preliminary data.</text>
</comment>
<evidence type="ECO:0000313" key="2">
    <source>
        <dbReference type="EMBL" id="CAB1445571.1"/>
    </source>
</evidence>
<reference evidence="2" key="1">
    <citation type="submission" date="2020-03" db="EMBL/GenBank/DDBJ databases">
        <authorList>
            <person name="Weist P."/>
        </authorList>
    </citation>
    <scope>NUCLEOTIDE SEQUENCE</scope>
</reference>
<protein>
    <submittedName>
        <fullName evidence="2">Uncharacterized protein</fullName>
    </submittedName>
</protein>
<gene>
    <name evidence="2" type="ORF">PLEPLA_LOCUS33302</name>
</gene>
<name>A0A9N7YV55_PLEPL</name>
<dbReference type="Proteomes" id="UP001153269">
    <property type="component" value="Unassembled WGS sequence"/>
</dbReference>
<dbReference type="AlphaFoldDB" id="A0A9N7YV55"/>
<proteinExistence type="predicted"/>
<feature type="compositionally biased region" description="Polar residues" evidence="1">
    <location>
        <begin position="1"/>
        <end position="10"/>
    </location>
</feature>
<sequence>MRRGQEGQNTRVHRHSSTSPKIKESGVGERRKTAGEDGVTVHGGKGPVILLSLPNGELTSPSRFPPIADPRHPMTKNSKHSGSNIRESYVIA</sequence>
<keyword evidence="3" id="KW-1185">Reference proteome</keyword>
<evidence type="ECO:0000256" key="1">
    <source>
        <dbReference type="SAM" id="MobiDB-lite"/>
    </source>
</evidence>
<organism evidence="2 3">
    <name type="scientific">Pleuronectes platessa</name>
    <name type="common">European plaice</name>
    <dbReference type="NCBI Taxonomy" id="8262"/>
    <lineage>
        <taxon>Eukaryota</taxon>
        <taxon>Metazoa</taxon>
        <taxon>Chordata</taxon>
        <taxon>Craniata</taxon>
        <taxon>Vertebrata</taxon>
        <taxon>Euteleostomi</taxon>
        <taxon>Actinopterygii</taxon>
        <taxon>Neopterygii</taxon>
        <taxon>Teleostei</taxon>
        <taxon>Neoteleostei</taxon>
        <taxon>Acanthomorphata</taxon>
        <taxon>Carangaria</taxon>
        <taxon>Pleuronectiformes</taxon>
        <taxon>Pleuronectoidei</taxon>
        <taxon>Pleuronectidae</taxon>
        <taxon>Pleuronectes</taxon>
    </lineage>
</organism>
<dbReference type="EMBL" id="CADEAL010003702">
    <property type="protein sequence ID" value="CAB1445571.1"/>
    <property type="molecule type" value="Genomic_DNA"/>
</dbReference>
<accession>A0A9N7YV55</accession>
<feature type="compositionally biased region" description="Basic and acidic residues" evidence="1">
    <location>
        <begin position="21"/>
        <end position="35"/>
    </location>
</feature>
<feature type="region of interest" description="Disordered" evidence="1">
    <location>
        <begin position="1"/>
        <end position="92"/>
    </location>
</feature>